<proteinExistence type="predicted"/>
<dbReference type="SUPFAM" id="SSF49265">
    <property type="entry name" value="Fibronectin type III"/>
    <property type="match status" value="1"/>
</dbReference>
<evidence type="ECO:0008006" key="2">
    <source>
        <dbReference type="Google" id="ProtNLM"/>
    </source>
</evidence>
<name>A0A0F9R8V0_9ZZZZ</name>
<sequence>MQAILNGTLTDDGGAPCDVRFEYGETIAYGTFTAWIPGLVTGDTFWTMIYGLREGTTYYYRAIARNLAGTAVAAGVSFTTPVTSPVIQTSPATLITPHSAQLNYYLVNDMGNPCVVWFDYGATIAYGGKSSKLPSQESYDTGGITIESLAAGMPFHFRAVAQNMYGVGYGEDMVFSTLSNPSARSGISMELMLLMEED</sequence>
<accession>A0A0F9R8V0</accession>
<evidence type="ECO:0000313" key="1">
    <source>
        <dbReference type="EMBL" id="KKN52945.1"/>
    </source>
</evidence>
<protein>
    <recommendedName>
        <fullName evidence="2">Fibronectin type-III domain-containing protein</fullName>
    </recommendedName>
</protein>
<reference evidence="1" key="1">
    <citation type="journal article" date="2015" name="Nature">
        <title>Complex archaea that bridge the gap between prokaryotes and eukaryotes.</title>
        <authorList>
            <person name="Spang A."/>
            <person name="Saw J.H."/>
            <person name="Jorgensen S.L."/>
            <person name="Zaremba-Niedzwiedzka K."/>
            <person name="Martijn J."/>
            <person name="Lind A.E."/>
            <person name="van Eijk R."/>
            <person name="Schleper C."/>
            <person name="Guy L."/>
            <person name="Ettema T.J."/>
        </authorList>
    </citation>
    <scope>NUCLEOTIDE SEQUENCE</scope>
</reference>
<dbReference type="InterPro" id="IPR036116">
    <property type="entry name" value="FN3_sf"/>
</dbReference>
<comment type="caution">
    <text evidence="1">The sequence shown here is derived from an EMBL/GenBank/DDBJ whole genome shotgun (WGS) entry which is preliminary data.</text>
</comment>
<dbReference type="AlphaFoldDB" id="A0A0F9R8V0"/>
<gene>
    <name evidence="1" type="ORF">LCGC14_0607460</name>
</gene>
<organism evidence="1">
    <name type="scientific">marine sediment metagenome</name>
    <dbReference type="NCBI Taxonomy" id="412755"/>
    <lineage>
        <taxon>unclassified sequences</taxon>
        <taxon>metagenomes</taxon>
        <taxon>ecological metagenomes</taxon>
    </lineage>
</organism>
<dbReference type="EMBL" id="LAZR01000997">
    <property type="protein sequence ID" value="KKN52945.1"/>
    <property type="molecule type" value="Genomic_DNA"/>
</dbReference>